<proteinExistence type="predicted"/>
<organism evidence="2">
    <name type="scientific">uncultured Caudovirales phage</name>
    <dbReference type="NCBI Taxonomy" id="2100421"/>
    <lineage>
        <taxon>Viruses</taxon>
        <taxon>Duplodnaviria</taxon>
        <taxon>Heunggongvirae</taxon>
        <taxon>Uroviricota</taxon>
        <taxon>Caudoviricetes</taxon>
        <taxon>Peduoviridae</taxon>
        <taxon>Maltschvirus</taxon>
        <taxon>Maltschvirus maltsch</taxon>
    </lineage>
</organism>
<reference evidence="2" key="1">
    <citation type="submission" date="2020-04" db="EMBL/GenBank/DDBJ databases">
        <authorList>
            <person name="Chiriac C."/>
            <person name="Salcher M."/>
            <person name="Ghai R."/>
            <person name="Kavagutti S V."/>
        </authorList>
    </citation>
    <scope>NUCLEOTIDE SEQUENCE</scope>
</reference>
<dbReference type="EMBL" id="LR796668">
    <property type="protein sequence ID" value="CAB4158328.1"/>
    <property type="molecule type" value="Genomic_DNA"/>
</dbReference>
<accession>A0A6J5NMV9</accession>
<sequence>MSILKYSHLQLIDHFKRLQFDKEVEILSDKQSAEIAFKYICSRLKNADHTAGEIQDLNTQYYALKNYLNE</sequence>
<evidence type="ECO:0000313" key="2">
    <source>
        <dbReference type="EMBL" id="CAB4158328.1"/>
    </source>
</evidence>
<gene>
    <name evidence="1" type="ORF">UFOVP427_24</name>
    <name evidence="2" type="ORF">UFOVP697_42</name>
</gene>
<name>A0A6J5NMV9_9CAUD</name>
<dbReference type="EMBL" id="LR796400">
    <property type="protein sequence ID" value="CAB4142060.1"/>
    <property type="molecule type" value="Genomic_DNA"/>
</dbReference>
<protein>
    <submittedName>
        <fullName evidence="2">Uncharacterized protein</fullName>
    </submittedName>
</protein>
<evidence type="ECO:0000313" key="1">
    <source>
        <dbReference type="EMBL" id="CAB4142060.1"/>
    </source>
</evidence>